<evidence type="ECO:0000259" key="6">
    <source>
        <dbReference type="PROSITE" id="PS51366"/>
    </source>
</evidence>
<dbReference type="RefSeq" id="XP_011290710.1">
    <property type="nucleotide sequence ID" value="XM_011292408.2"/>
</dbReference>
<name>A0A1I8M8R1_MUSDO</name>
<dbReference type="Gene3D" id="1.25.40.180">
    <property type="match status" value="1"/>
</dbReference>
<evidence type="ECO:0000313" key="9">
    <source>
        <dbReference type="RefSeq" id="XP_011290710.1"/>
    </source>
</evidence>
<sequence length="876" mass="101787">MVKLKKAKSKEKRPVKLSRKEIRKQKSAEKKENKRIFFSSKTDGKKLVAEAKQQKQLNKKAAGNKKTKTKKSKPTVNPEDIPLEQLLSGHVDSDNDESLDSDFSDEEVDALLPNSLKVKRAAEDEPNKPPIKKAKPQTSNRPNIEDQHRRELQRQKELESASRKQRIKQLKIENEEEDKIIAKLEKKLGLNKTKNKNRLVRKMFNDGLDFALELCLDDDEEEEKKLLKEKRKEELKKQNKEPSWSDEEQDEERFNAIFGSGGESGESDDGQGSIDGSDVEDNDDVDGEDEDEGDEEFDDDNEDEDGSEVEQEDGDEEDNEEQYKEDIYGRKRDKDGNIITEPTNDGPQKYVPPHQRALLAAKNDDKQAQILERLRKQCKGLLNRLSEANLHKISSGIEELYMKNSRFNMNETLNKLLQEALVSKVMSNERMVQEHMVLLAYLHAHIGSEIGAHFLQMFIEQFDAILKDIDNVQQEDKRLNNVVLLLSYMYVFKIFEHRLLLEIIDRLSGQLNEKTIECLLLIFQSVGFKLRKDDPLAFKQMMLNVQSKIAASPLELKENLRLKFMVDILNAVKNNNINKIPRFDPELHENLRKKLKAMLRNDKYVITLNITMEDLLRADTVGKWWVVGSAWTGNINEMAAAQKKQEKGCENSKSERFSEQLLKLAKQQKMNTEERRNIFCIIMSADDFIDAFEKILHLAVKDLRSIAYVIIHCCLNEKAANPYYAHLALKFCHYNRKYQLAFQFASWDRINEIDSLNKIQVRNLARFLQHLILNNGLQLAVLKIIDFLQIDKQSFALMKEICKGLLLAAEEQDIYQAFERLAKNNKLRQFKQSLRLFLQHFMLKEQSATLKLSDEQMELLKRRVEYVDRLLAYVEL</sequence>
<evidence type="ECO:0000256" key="1">
    <source>
        <dbReference type="ARBA" id="ARBA00004604"/>
    </source>
</evidence>
<feature type="region of interest" description="Disordered" evidence="5">
    <location>
        <begin position="231"/>
        <end position="351"/>
    </location>
</feature>
<feature type="compositionally biased region" description="Basic and acidic residues" evidence="5">
    <location>
        <begin position="321"/>
        <end position="336"/>
    </location>
</feature>
<dbReference type="SUPFAM" id="SSF48371">
    <property type="entry name" value="ARM repeat"/>
    <property type="match status" value="1"/>
</dbReference>
<dbReference type="Pfam" id="PF02847">
    <property type="entry name" value="MA3"/>
    <property type="match status" value="1"/>
</dbReference>
<dbReference type="GO" id="GO:0042274">
    <property type="term" value="P:ribosomal small subunit biogenesis"/>
    <property type="evidence" value="ECO:0007669"/>
    <property type="project" value="TreeGrafter"/>
</dbReference>
<reference evidence="9" key="2">
    <citation type="submission" date="2025-04" db="UniProtKB">
        <authorList>
            <consortium name="RefSeq"/>
        </authorList>
    </citation>
    <scope>IDENTIFICATION</scope>
    <source>
        <strain evidence="9">Aabys</strain>
    </source>
</reference>
<dbReference type="OrthoDB" id="10260961at2759"/>
<feature type="domain" description="MI" evidence="6">
    <location>
        <begin position="673"/>
        <end position="787"/>
    </location>
</feature>
<dbReference type="GO" id="GO:0005730">
    <property type="term" value="C:nucleolus"/>
    <property type="evidence" value="ECO:0007669"/>
    <property type="project" value="UniProtKB-SubCell"/>
</dbReference>
<dbReference type="EnsemblMetazoa" id="MDOA002386-RB">
    <property type="protein sequence ID" value="MDOA002386-PB"/>
    <property type="gene ID" value="MDOA002386"/>
</dbReference>
<keyword evidence="8" id="KW-1185">Reference proteome</keyword>
<evidence type="ECO:0000256" key="4">
    <source>
        <dbReference type="ARBA" id="ARBA00023242"/>
    </source>
</evidence>
<feature type="compositionally biased region" description="Acidic residues" evidence="5">
    <location>
        <begin position="94"/>
        <end position="109"/>
    </location>
</feature>
<feature type="compositionally biased region" description="Basic and acidic residues" evidence="5">
    <location>
        <begin position="42"/>
        <end position="53"/>
    </location>
</feature>
<evidence type="ECO:0000313" key="7">
    <source>
        <dbReference type="EnsemblMetazoa" id="MDOA002386-PB"/>
    </source>
</evidence>
<comment type="subcellular location">
    <subcellularLocation>
        <location evidence="1">Nucleus</location>
        <location evidence="1">Nucleolus</location>
    </subcellularLocation>
</comment>
<proteinExistence type="inferred from homology"/>
<dbReference type="InterPro" id="IPR050781">
    <property type="entry name" value="CWC22_splicing_factor"/>
</dbReference>
<reference evidence="7" key="1">
    <citation type="submission" date="2020-05" db="UniProtKB">
        <authorList>
            <consortium name="EnsemblMetazoa"/>
        </authorList>
    </citation>
    <scope>IDENTIFICATION</scope>
    <source>
        <strain evidence="7">Aabys</strain>
    </source>
</reference>
<evidence type="ECO:0000256" key="2">
    <source>
        <dbReference type="ARBA" id="ARBA00006856"/>
    </source>
</evidence>
<protein>
    <submittedName>
        <fullName evidence="9">Nucleolar MIF4G domain-containing protein 1 homolog</fullName>
    </submittedName>
</protein>
<evidence type="ECO:0000256" key="5">
    <source>
        <dbReference type="SAM" id="MobiDB-lite"/>
    </source>
</evidence>
<dbReference type="STRING" id="7370.A0A1I8M8R1"/>
<evidence type="ECO:0000313" key="8">
    <source>
        <dbReference type="Proteomes" id="UP001652621"/>
    </source>
</evidence>
<feature type="compositionally biased region" description="Basic and acidic residues" evidence="5">
    <location>
        <begin position="143"/>
        <end position="162"/>
    </location>
</feature>
<dbReference type="AlphaFoldDB" id="A0A1I8M8R1"/>
<dbReference type="GeneID" id="101900890"/>
<dbReference type="eggNOG" id="KOG2141">
    <property type="taxonomic scope" value="Eukaryota"/>
</dbReference>
<dbReference type="InterPro" id="IPR003890">
    <property type="entry name" value="MIF4G-like_typ-3"/>
</dbReference>
<dbReference type="VEuPathDB" id="VectorBase:MDOA002386"/>
<keyword evidence="4" id="KW-0539">Nucleus</keyword>
<organism evidence="7">
    <name type="scientific">Musca domestica</name>
    <name type="common">House fly</name>
    <dbReference type="NCBI Taxonomy" id="7370"/>
    <lineage>
        <taxon>Eukaryota</taxon>
        <taxon>Metazoa</taxon>
        <taxon>Ecdysozoa</taxon>
        <taxon>Arthropoda</taxon>
        <taxon>Hexapoda</taxon>
        <taxon>Insecta</taxon>
        <taxon>Pterygota</taxon>
        <taxon>Neoptera</taxon>
        <taxon>Endopterygota</taxon>
        <taxon>Diptera</taxon>
        <taxon>Brachycera</taxon>
        <taxon>Muscomorpha</taxon>
        <taxon>Muscoidea</taxon>
        <taxon>Muscidae</taxon>
        <taxon>Musca</taxon>
    </lineage>
</organism>
<gene>
    <name evidence="7" type="primary">101900890</name>
    <name evidence="9" type="synonym">LOC101900890</name>
</gene>
<evidence type="ECO:0000256" key="3">
    <source>
        <dbReference type="ARBA" id="ARBA00011635"/>
    </source>
</evidence>
<dbReference type="Proteomes" id="UP001652621">
    <property type="component" value="Unplaced"/>
</dbReference>
<dbReference type="SMART" id="SM00543">
    <property type="entry name" value="MIF4G"/>
    <property type="match status" value="1"/>
</dbReference>
<feature type="compositionally biased region" description="Basic and acidic residues" evidence="5">
    <location>
        <begin position="12"/>
        <end position="35"/>
    </location>
</feature>
<comment type="subunit">
    <text evidence="3">Component of the spliceosome C complex.</text>
</comment>
<accession>A0A1I8M8R1</accession>
<dbReference type="Pfam" id="PF02854">
    <property type="entry name" value="MIF4G"/>
    <property type="match status" value="1"/>
</dbReference>
<comment type="similarity">
    <text evidence="2">Belongs to the CWC22 family.</text>
</comment>
<dbReference type="GO" id="GO:0003723">
    <property type="term" value="F:RNA binding"/>
    <property type="evidence" value="ECO:0007669"/>
    <property type="project" value="InterPro"/>
</dbReference>
<feature type="compositionally biased region" description="Basic residues" evidence="5">
    <location>
        <begin position="1"/>
        <end position="11"/>
    </location>
</feature>
<dbReference type="SMART" id="SM00544">
    <property type="entry name" value="MA3"/>
    <property type="match status" value="1"/>
</dbReference>
<dbReference type="PANTHER" id="PTHR18034">
    <property type="entry name" value="CELL CYCLE CONTROL PROTEIN CWF22-RELATED"/>
    <property type="match status" value="1"/>
</dbReference>
<dbReference type="PROSITE" id="PS51366">
    <property type="entry name" value="MI"/>
    <property type="match status" value="1"/>
</dbReference>
<feature type="compositionally biased region" description="Acidic residues" evidence="5">
    <location>
        <begin position="277"/>
        <end position="320"/>
    </location>
</feature>
<feature type="compositionally biased region" description="Basic residues" evidence="5">
    <location>
        <begin position="62"/>
        <end position="73"/>
    </location>
</feature>
<feature type="compositionally biased region" description="Basic and acidic residues" evidence="5">
    <location>
        <begin position="231"/>
        <end position="240"/>
    </location>
</feature>
<dbReference type="VEuPathDB" id="VectorBase:MDOMA2_019953"/>
<dbReference type="FunFam" id="1.25.40.180:FF:000032">
    <property type="entry name" value="Nucleolar MIF4G domain-containing protein 1"/>
    <property type="match status" value="1"/>
</dbReference>
<dbReference type="InterPro" id="IPR016024">
    <property type="entry name" value="ARM-type_fold"/>
</dbReference>
<feature type="region of interest" description="Disordered" evidence="5">
    <location>
        <begin position="1"/>
        <end position="166"/>
    </location>
</feature>
<dbReference type="KEGG" id="mde:101900890"/>
<dbReference type="InterPro" id="IPR003891">
    <property type="entry name" value="Initiation_fac_eIF4g_MI"/>
</dbReference>
<dbReference type="PANTHER" id="PTHR18034:SF4">
    <property type="entry name" value="NUCLEOLAR MIF4G DOMAIN-CONTAINING PROTEIN 1"/>
    <property type="match status" value="1"/>
</dbReference>